<dbReference type="STRING" id="623281.SAMN05421747_12257"/>
<protein>
    <submittedName>
        <fullName evidence="1">Uncharacterized protein</fullName>
    </submittedName>
</protein>
<dbReference type="AlphaFoldDB" id="A0A1I1LXD4"/>
<keyword evidence="2" id="KW-1185">Reference proteome</keyword>
<reference evidence="1 2" key="1">
    <citation type="submission" date="2016-10" db="EMBL/GenBank/DDBJ databases">
        <authorList>
            <person name="de Groot N.N."/>
        </authorList>
    </citation>
    <scope>NUCLEOTIDE SEQUENCE [LARGE SCALE GENOMIC DNA]</scope>
    <source>
        <strain evidence="1 2">DSM 22900</strain>
    </source>
</reference>
<dbReference type="InterPro" id="IPR020271">
    <property type="entry name" value="Uncharacterised_MJ1172"/>
</dbReference>
<gene>
    <name evidence="1" type="ORF">SAMN05421747_12257</name>
</gene>
<evidence type="ECO:0000313" key="2">
    <source>
        <dbReference type="Proteomes" id="UP000199577"/>
    </source>
</evidence>
<dbReference type="OrthoDB" id="827255at2"/>
<dbReference type="RefSeq" id="WP_090974910.1">
    <property type="nucleotide sequence ID" value="NZ_FOLL01000022.1"/>
</dbReference>
<sequence>MDTILIRPKNKTQLEAIKAFAKALKMDFETKGSESPYDPDFVKKILKGREDVKNGKGVKIAVEDLWK</sequence>
<dbReference type="EMBL" id="FOLL01000022">
    <property type="protein sequence ID" value="SFC74120.1"/>
    <property type="molecule type" value="Genomic_DNA"/>
</dbReference>
<dbReference type="Pfam" id="PF10884">
    <property type="entry name" value="DUF2683"/>
    <property type="match status" value="1"/>
</dbReference>
<organism evidence="1 2">
    <name type="scientific">Parapedobacter composti</name>
    <dbReference type="NCBI Taxonomy" id="623281"/>
    <lineage>
        <taxon>Bacteria</taxon>
        <taxon>Pseudomonadati</taxon>
        <taxon>Bacteroidota</taxon>
        <taxon>Sphingobacteriia</taxon>
        <taxon>Sphingobacteriales</taxon>
        <taxon>Sphingobacteriaceae</taxon>
        <taxon>Parapedobacter</taxon>
    </lineage>
</organism>
<dbReference type="Proteomes" id="UP000199577">
    <property type="component" value="Unassembled WGS sequence"/>
</dbReference>
<accession>A0A1I1LXD4</accession>
<name>A0A1I1LXD4_9SPHI</name>
<evidence type="ECO:0000313" key="1">
    <source>
        <dbReference type="EMBL" id="SFC74120.1"/>
    </source>
</evidence>
<proteinExistence type="predicted"/>